<feature type="compositionally biased region" description="Basic and acidic residues" evidence="1">
    <location>
        <begin position="20"/>
        <end position="35"/>
    </location>
</feature>
<evidence type="ECO:0000313" key="3">
    <source>
        <dbReference type="Proteomes" id="UP000026962"/>
    </source>
</evidence>
<feature type="compositionally biased region" description="Pro residues" evidence="1">
    <location>
        <begin position="42"/>
        <end position="59"/>
    </location>
</feature>
<feature type="region of interest" description="Disordered" evidence="1">
    <location>
        <begin position="1"/>
        <end position="92"/>
    </location>
</feature>
<dbReference type="EnsemblPlants" id="OPUNC05G12020.1">
    <property type="protein sequence ID" value="OPUNC05G12020.1"/>
    <property type="gene ID" value="OPUNC05G12020"/>
</dbReference>
<protein>
    <recommendedName>
        <fullName evidence="4">DUF834 domain-containing protein</fullName>
    </recommendedName>
</protein>
<feature type="region of interest" description="Disordered" evidence="1">
    <location>
        <begin position="114"/>
        <end position="135"/>
    </location>
</feature>
<evidence type="ECO:0000256" key="1">
    <source>
        <dbReference type="SAM" id="MobiDB-lite"/>
    </source>
</evidence>
<organism evidence="2">
    <name type="scientific">Oryza punctata</name>
    <name type="common">Red rice</name>
    <dbReference type="NCBI Taxonomy" id="4537"/>
    <lineage>
        <taxon>Eukaryota</taxon>
        <taxon>Viridiplantae</taxon>
        <taxon>Streptophyta</taxon>
        <taxon>Embryophyta</taxon>
        <taxon>Tracheophyta</taxon>
        <taxon>Spermatophyta</taxon>
        <taxon>Magnoliopsida</taxon>
        <taxon>Liliopsida</taxon>
        <taxon>Poales</taxon>
        <taxon>Poaceae</taxon>
        <taxon>BOP clade</taxon>
        <taxon>Oryzoideae</taxon>
        <taxon>Oryzeae</taxon>
        <taxon>Oryzinae</taxon>
        <taxon>Oryza</taxon>
    </lineage>
</organism>
<reference evidence="2" key="1">
    <citation type="submission" date="2015-04" db="UniProtKB">
        <authorList>
            <consortium name="EnsemblPlants"/>
        </authorList>
    </citation>
    <scope>IDENTIFICATION</scope>
</reference>
<name>A0A0E0L1P8_ORYPU</name>
<dbReference type="AlphaFoldDB" id="A0A0E0L1P8"/>
<sequence length="215" mass="22657">MSPTPPNPREKPPTPSDPWENLRVEGEGVEDRWIRPPETTSSPPPPDLPAGAPMPPPPLWEKLGRRGGPLDPPTGDDVVATSAGSSRGSTDATAAAVGEAWDVEGEDEGIEIHRIHPPDLPTGNTSAGFASRSHRRHRHRHIRPTGAADAIAAASSARSGVGCCRSHSRWGRPLALGEGAVVVAGAREEKALPPRHRHRYSVGKGTATAAVAFAR</sequence>
<reference evidence="2" key="2">
    <citation type="submission" date="2018-05" db="EMBL/GenBank/DDBJ databases">
        <title>OpunRS2 (Oryza punctata Reference Sequence Version 2).</title>
        <authorList>
            <person name="Zhang J."/>
            <person name="Kudrna D."/>
            <person name="Lee S."/>
            <person name="Talag J."/>
            <person name="Welchert J."/>
            <person name="Wing R.A."/>
        </authorList>
    </citation>
    <scope>NUCLEOTIDE SEQUENCE [LARGE SCALE GENOMIC DNA]</scope>
</reference>
<accession>A0A0E0L1P8</accession>
<proteinExistence type="predicted"/>
<keyword evidence="3" id="KW-1185">Reference proteome</keyword>
<evidence type="ECO:0000313" key="2">
    <source>
        <dbReference type="EnsemblPlants" id="OPUNC05G12020.1"/>
    </source>
</evidence>
<evidence type="ECO:0008006" key="4">
    <source>
        <dbReference type="Google" id="ProtNLM"/>
    </source>
</evidence>
<feature type="compositionally biased region" description="Polar residues" evidence="1">
    <location>
        <begin position="82"/>
        <end position="92"/>
    </location>
</feature>
<dbReference type="HOGENOM" id="CLU_1285095_0_0_1"/>
<dbReference type="Gramene" id="OPUNC05G12020.1">
    <property type="protein sequence ID" value="OPUNC05G12020.1"/>
    <property type="gene ID" value="OPUNC05G12020"/>
</dbReference>
<dbReference type="Proteomes" id="UP000026962">
    <property type="component" value="Chromosome 5"/>
</dbReference>